<accession>A0A2S4LAR2</accession>
<keyword evidence="2" id="KW-1185">Reference proteome</keyword>
<dbReference type="Pfam" id="PF14087">
    <property type="entry name" value="DUF4267"/>
    <property type="match status" value="1"/>
</dbReference>
<evidence type="ECO:0000313" key="1">
    <source>
        <dbReference type="EMBL" id="POR39529.1"/>
    </source>
</evidence>
<dbReference type="AlphaFoldDB" id="A0A2S4LAR2"/>
<dbReference type="InterPro" id="IPR025363">
    <property type="entry name" value="DUF4267"/>
</dbReference>
<protein>
    <submittedName>
        <fullName evidence="1">Uncharacterized protein</fullName>
    </submittedName>
</protein>
<sequence length="141" mass="15048">MAPFSPVPSYVLGTACIGRGLMAILSPRNEYAHVGLPLESHAAAAAAAAAAPHGGPRSGFASPLMYFKGIREITFGLTLVALQRQADEEAVTTVAAVLSLARFADGLVVWLNGGEELRWRALGHWITGAGFLGWVIWRWSY</sequence>
<proteinExistence type="predicted"/>
<evidence type="ECO:0000313" key="2">
    <source>
        <dbReference type="Proteomes" id="UP000237481"/>
    </source>
</evidence>
<dbReference type="EMBL" id="PKSG01000033">
    <property type="protein sequence ID" value="POR39529.1"/>
    <property type="molecule type" value="Genomic_DNA"/>
</dbReference>
<reference evidence="1 2" key="1">
    <citation type="submission" date="2018-01" db="EMBL/GenBank/DDBJ databases">
        <title>Harnessing the power of phylogenomics to disentangle the directionality and signatures of interkingdom host jumping in the parasitic fungal genus Tolypocladium.</title>
        <authorList>
            <person name="Quandt C.A."/>
            <person name="Patterson W."/>
            <person name="Spatafora J.W."/>
        </authorList>
    </citation>
    <scope>NUCLEOTIDE SEQUENCE [LARGE SCALE GENOMIC DNA]</scope>
    <source>
        <strain evidence="1 2">NRBC 100945</strain>
    </source>
</reference>
<comment type="caution">
    <text evidence="1">The sequence shown here is derived from an EMBL/GenBank/DDBJ whole genome shotgun (WGS) entry which is preliminary data.</text>
</comment>
<organism evidence="1 2">
    <name type="scientific">Tolypocladium paradoxum</name>
    <dbReference type="NCBI Taxonomy" id="94208"/>
    <lineage>
        <taxon>Eukaryota</taxon>
        <taxon>Fungi</taxon>
        <taxon>Dikarya</taxon>
        <taxon>Ascomycota</taxon>
        <taxon>Pezizomycotina</taxon>
        <taxon>Sordariomycetes</taxon>
        <taxon>Hypocreomycetidae</taxon>
        <taxon>Hypocreales</taxon>
        <taxon>Ophiocordycipitaceae</taxon>
        <taxon>Tolypocladium</taxon>
    </lineage>
</organism>
<dbReference type="STRING" id="94208.A0A2S4LAR2"/>
<dbReference type="OrthoDB" id="5070419at2759"/>
<gene>
    <name evidence="1" type="ORF">TPAR_00277</name>
</gene>
<name>A0A2S4LAR2_9HYPO</name>
<dbReference type="Proteomes" id="UP000237481">
    <property type="component" value="Unassembled WGS sequence"/>
</dbReference>